<dbReference type="RefSeq" id="XP_033574249.1">
    <property type="nucleotide sequence ID" value="XM_033722190.1"/>
</dbReference>
<dbReference type="PANTHER" id="PTHR38790">
    <property type="entry name" value="2EXR DOMAIN-CONTAINING PROTEIN-RELATED"/>
    <property type="match status" value="1"/>
</dbReference>
<dbReference type="AlphaFoldDB" id="A0A6A6YGZ1"/>
<feature type="region of interest" description="Disordered" evidence="1">
    <location>
        <begin position="69"/>
        <end position="93"/>
    </location>
</feature>
<dbReference type="GeneID" id="54463083"/>
<dbReference type="PANTHER" id="PTHR38790:SF4">
    <property type="entry name" value="2EXR DOMAIN-CONTAINING PROTEIN"/>
    <property type="match status" value="1"/>
</dbReference>
<proteinExistence type="predicted"/>
<reference evidence="2 4" key="1">
    <citation type="journal article" date="2020" name="Stud. Mycol.">
        <title>101 Dothideomycetes genomes: a test case for predicting lifestyles and emergence of pathogens.</title>
        <authorList>
            <person name="Haridas S."/>
            <person name="Albert R."/>
            <person name="Binder M."/>
            <person name="Bloem J."/>
            <person name="Labutti K."/>
            <person name="Salamov A."/>
            <person name="Andreopoulos B."/>
            <person name="Baker S."/>
            <person name="Barry K."/>
            <person name="Bills G."/>
            <person name="Bluhm B."/>
            <person name="Cannon C."/>
            <person name="Castanera R."/>
            <person name="Culley D."/>
            <person name="Daum C."/>
            <person name="Ezra D."/>
            <person name="Gonzalez J."/>
            <person name="Henrissat B."/>
            <person name="Kuo A."/>
            <person name="Liang C."/>
            <person name="Lipzen A."/>
            <person name="Lutzoni F."/>
            <person name="Magnuson J."/>
            <person name="Mondo S."/>
            <person name="Nolan M."/>
            <person name="Ohm R."/>
            <person name="Pangilinan J."/>
            <person name="Park H.-J."/>
            <person name="Ramirez L."/>
            <person name="Alfaro M."/>
            <person name="Sun H."/>
            <person name="Tritt A."/>
            <person name="Yoshinaga Y."/>
            <person name="Zwiers L.-H."/>
            <person name="Turgeon B."/>
            <person name="Goodwin S."/>
            <person name="Spatafora J."/>
            <person name="Crous P."/>
            <person name="Grigoriev I."/>
        </authorList>
    </citation>
    <scope>NUCLEOTIDE SEQUENCE</scope>
    <source>
        <strain evidence="2 4">CBS 304.34</strain>
    </source>
</reference>
<evidence type="ECO:0000256" key="1">
    <source>
        <dbReference type="SAM" id="MobiDB-lite"/>
    </source>
</evidence>
<reference evidence="4" key="2">
    <citation type="submission" date="2020-04" db="EMBL/GenBank/DDBJ databases">
        <authorList>
            <consortium name="NCBI Genome Project"/>
        </authorList>
    </citation>
    <scope>NUCLEOTIDE SEQUENCE</scope>
    <source>
        <strain evidence="4">CBS 304.34</strain>
    </source>
</reference>
<evidence type="ECO:0000313" key="4">
    <source>
        <dbReference type="RefSeq" id="XP_033574249.1"/>
    </source>
</evidence>
<dbReference type="OrthoDB" id="72726at2759"/>
<reference evidence="4" key="3">
    <citation type="submission" date="2025-04" db="UniProtKB">
        <authorList>
            <consortium name="RefSeq"/>
        </authorList>
    </citation>
    <scope>IDENTIFICATION</scope>
    <source>
        <strain evidence="4">CBS 304.34</strain>
    </source>
</reference>
<evidence type="ECO:0000313" key="2">
    <source>
        <dbReference type="EMBL" id="KAF2807285.1"/>
    </source>
</evidence>
<gene>
    <name evidence="2 4" type="ORF">BDZ99DRAFT_478787</name>
</gene>
<organism evidence="2">
    <name type="scientific">Mytilinidion resinicola</name>
    <dbReference type="NCBI Taxonomy" id="574789"/>
    <lineage>
        <taxon>Eukaryota</taxon>
        <taxon>Fungi</taxon>
        <taxon>Dikarya</taxon>
        <taxon>Ascomycota</taxon>
        <taxon>Pezizomycotina</taxon>
        <taxon>Dothideomycetes</taxon>
        <taxon>Pleosporomycetidae</taxon>
        <taxon>Mytilinidiales</taxon>
        <taxon>Mytilinidiaceae</taxon>
        <taxon>Mytilinidion</taxon>
    </lineage>
</organism>
<keyword evidence="3" id="KW-1185">Reference proteome</keyword>
<protein>
    <submittedName>
        <fullName evidence="2 4">Uncharacterized protein</fullName>
    </submittedName>
</protein>
<sequence>MTTSPLLALPRELRDMIWGFALEEDPLEPGYFEALARGRSENPYPYPENRPALPRELRDMISRYALEEDPLTSRSSTALAEGQSENPHPENRPFTTVKALLDHLPALCHTSSQVFEETTPFFLSNQTIVLNNTREIVALVLLLKCIPNEGFNAIRRLQLGGENILHRWRGANIDFTILQLFPKLEAVFLDISKCCFEELFEPATDYWYVLLYLDRTSEKLNLNGLFECTLKEVVVVHDGRGNYSAYLNGILLAPGATQVEDDAGEPTKLAHWIQSQFKEKGREVKATTGEAPYWRPQFDEETRGPTMQEFHGFAAFWPSN</sequence>
<evidence type="ECO:0000313" key="3">
    <source>
        <dbReference type="Proteomes" id="UP000504636"/>
    </source>
</evidence>
<accession>A0A6A6YGZ1</accession>
<dbReference type="EMBL" id="MU003705">
    <property type="protein sequence ID" value="KAF2807285.1"/>
    <property type="molecule type" value="Genomic_DNA"/>
</dbReference>
<feature type="compositionally biased region" description="Polar residues" evidence="1">
    <location>
        <begin position="72"/>
        <end position="86"/>
    </location>
</feature>
<dbReference type="Proteomes" id="UP000504636">
    <property type="component" value="Unplaced"/>
</dbReference>
<name>A0A6A6YGZ1_9PEZI</name>